<keyword evidence="1" id="KW-0732">Signal</keyword>
<evidence type="ECO:0000313" key="4">
    <source>
        <dbReference type="Proteomes" id="UP000240653"/>
    </source>
</evidence>
<dbReference type="AlphaFoldDB" id="A0A2P7S8W8"/>
<evidence type="ECO:0000259" key="2">
    <source>
        <dbReference type="Pfam" id="PF13115"/>
    </source>
</evidence>
<dbReference type="RefSeq" id="WP_106725465.1">
    <property type="nucleotide sequence ID" value="NZ_PXYL01000009.1"/>
</dbReference>
<protein>
    <submittedName>
        <fullName evidence="3">Auxin-binding protein</fullName>
    </submittedName>
</protein>
<reference evidence="3 4" key="1">
    <citation type="submission" date="2018-03" db="EMBL/GenBank/DDBJ databases">
        <title>The draft genome of Mesorhizobium soli JCM 19897.</title>
        <authorList>
            <person name="Li L."/>
            <person name="Liu L."/>
            <person name="Liang L."/>
            <person name="Wang T."/>
            <person name="Zhang X."/>
        </authorList>
    </citation>
    <scope>NUCLEOTIDE SEQUENCE [LARGE SCALE GENOMIC DNA]</scope>
    <source>
        <strain evidence="3 4">JCM 19897</strain>
    </source>
</reference>
<dbReference type="OrthoDB" id="330101at2"/>
<evidence type="ECO:0000256" key="1">
    <source>
        <dbReference type="SAM" id="SignalP"/>
    </source>
</evidence>
<comment type="caution">
    <text evidence="3">The sequence shown here is derived from an EMBL/GenBank/DDBJ whole genome shotgun (WGS) entry which is preliminary data.</text>
</comment>
<accession>A0A2P7S8W8</accession>
<evidence type="ECO:0000313" key="3">
    <source>
        <dbReference type="EMBL" id="PSJ58932.1"/>
    </source>
</evidence>
<feature type="chain" id="PRO_5015113542" evidence="1">
    <location>
        <begin position="28"/>
        <end position="149"/>
    </location>
</feature>
<sequence length="149" mass="15837">MSAKFSRRRLLWAAPLAILAVATAGFAARMMEPPPSDLDLSLRKTTDHGLYVASLAADQSPIPVGAIHSWTVKVTSTDGKPAANVAITIDGGMPQHGHGLPTKPEVTRDLGAGRHRIEGMKFNMAGWWTLTVSINGPKGADKATFNLVL</sequence>
<dbReference type="EMBL" id="PXYL01000009">
    <property type="protein sequence ID" value="PSJ58932.1"/>
    <property type="molecule type" value="Genomic_DNA"/>
</dbReference>
<feature type="domain" description="YtkA-like" evidence="2">
    <location>
        <begin position="63"/>
        <end position="132"/>
    </location>
</feature>
<keyword evidence="4" id="KW-1185">Reference proteome</keyword>
<dbReference type="Pfam" id="PF13115">
    <property type="entry name" value="YtkA"/>
    <property type="match status" value="1"/>
</dbReference>
<gene>
    <name evidence="3" type="ORF">C7I85_18430</name>
</gene>
<dbReference type="InterPro" id="IPR032693">
    <property type="entry name" value="YtkA-like_dom"/>
</dbReference>
<name>A0A2P7S8W8_9HYPH</name>
<feature type="signal peptide" evidence="1">
    <location>
        <begin position="1"/>
        <end position="27"/>
    </location>
</feature>
<dbReference type="Proteomes" id="UP000240653">
    <property type="component" value="Unassembled WGS sequence"/>
</dbReference>
<organism evidence="3 4">
    <name type="scientific">Pseudaminobacter soli</name>
    <name type="common">ex Li et al. 2025</name>
    <dbReference type="NCBI Taxonomy" id="1295366"/>
    <lineage>
        <taxon>Bacteria</taxon>
        <taxon>Pseudomonadati</taxon>
        <taxon>Pseudomonadota</taxon>
        <taxon>Alphaproteobacteria</taxon>
        <taxon>Hyphomicrobiales</taxon>
        <taxon>Phyllobacteriaceae</taxon>
        <taxon>Pseudaminobacter</taxon>
    </lineage>
</organism>
<proteinExistence type="predicted"/>